<feature type="compositionally biased region" description="Acidic residues" evidence="1">
    <location>
        <begin position="121"/>
        <end position="134"/>
    </location>
</feature>
<keyword evidence="3" id="KW-1185">Reference proteome</keyword>
<protein>
    <submittedName>
        <fullName evidence="2">Uncharacterized protein</fullName>
    </submittedName>
</protein>
<dbReference type="Proteomes" id="UP001497457">
    <property type="component" value="Chromosome 24b"/>
</dbReference>
<accession>A0ABC9BAJ8</accession>
<evidence type="ECO:0000313" key="2">
    <source>
        <dbReference type="EMBL" id="CAL4995552.1"/>
    </source>
</evidence>
<proteinExistence type="predicted"/>
<evidence type="ECO:0000256" key="1">
    <source>
        <dbReference type="SAM" id="MobiDB-lite"/>
    </source>
</evidence>
<reference evidence="2" key="1">
    <citation type="submission" date="2024-10" db="EMBL/GenBank/DDBJ databases">
        <authorList>
            <person name="Ryan C."/>
        </authorList>
    </citation>
    <scope>NUCLEOTIDE SEQUENCE [LARGE SCALE GENOMIC DNA]</scope>
</reference>
<name>A0ABC9BAJ8_9POAL</name>
<feature type="region of interest" description="Disordered" evidence="1">
    <location>
        <begin position="121"/>
        <end position="143"/>
    </location>
</feature>
<dbReference type="AlphaFoldDB" id="A0ABC9BAJ8"/>
<feature type="region of interest" description="Disordered" evidence="1">
    <location>
        <begin position="28"/>
        <end position="48"/>
    </location>
</feature>
<gene>
    <name evidence="2" type="ORF">URODEC1_LOCUS62408</name>
</gene>
<organism evidence="2 3">
    <name type="scientific">Urochloa decumbens</name>
    <dbReference type="NCBI Taxonomy" id="240449"/>
    <lineage>
        <taxon>Eukaryota</taxon>
        <taxon>Viridiplantae</taxon>
        <taxon>Streptophyta</taxon>
        <taxon>Embryophyta</taxon>
        <taxon>Tracheophyta</taxon>
        <taxon>Spermatophyta</taxon>
        <taxon>Magnoliopsida</taxon>
        <taxon>Liliopsida</taxon>
        <taxon>Poales</taxon>
        <taxon>Poaceae</taxon>
        <taxon>PACMAD clade</taxon>
        <taxon>Panicoideae</taxon>
        <taxon>Panicodae</taxon>
        <taxon>Paniceae</taxon>
        <taxon>Melinidinae</taxon>
        <taxon>Urochloa</taxon>
    </lineage>
</organism>
<evidence type="ECO:0000313" key="3">
    <source>
        <dbReference type="Proteomes" id="UP001497457"/>
    </source>
</evidence>
<sequence>MDHKSNQASPSEGGEILRLVKEIREAMAARDRLSPKPTGKKAQTPVVGKKKKVVKRKLSKESIDLMKDRLYTFVEIPEDELAKYYSKEFRDIYAAKKVIADKIVAYQRALISQYDAQGFAEDETEVTDEEEVTDDKDKVEAAN</sequence>
<dbReference type="EMBL" id="OZ075134">
    <property type="protein sequence ID" value="CAL4995552.1"/>
    <property type="molecule type" value="Genomic_DNA"/>
</dbReference>